<dbReference type="Proteomes" id="UP000031526">
    <property type="component" value="Chromosome"/>
</dbReference>
<name>A0A0B5DCJ9_9ACTN</name>
<evidence type="ECO:0000313" key="5">
    <source>
        <dbReference type="EMBL" id="AJE41004.1"/>
    </source>
</evidence>
<dbReference type="Pfam" id="PF03816">
    <property type="entry name" value="LytR_cpsA_psr"/>
    <property type="match status" value="1"/>
</dbReference>
<dbReference type="RefSeq" id="WP_043440835.1">
    <property type="nucleotide sequence ID" value="NZ_CP009313.1"/>
</dbReference>
<feature type="domain" description="Cell envelope-related transcriptional attenuator" evidence="4">
    <location>
        <begin position="177"/>
        <end position="332"/>
    </location>
</feature>
<reference evidence="5 7" key="2">
    <citation type="journal article" date="2016" name="Appl. Microbiol. Biotechnol.">
        <title>Exploiting the genome sequence of Streptomyces nodosus for enhanced antibiotic production.</title>
        <authorList>
            <person name="Sweeney P."/>
            <person name="Murphy C.D."/>
            <person name="Caffrey P."/>
        </authorList>
    </citation>
    <scope>NUCLEOTIDE SEQUENCE [LARGE SCALE GENOMIC DNA]</scope>
    <source>
        <strain evidence="5 7">ATCC 14899</strain>
    </source>
</reference>
<dbReference type="HOGENOM" id="CLU_016455_0_1_11"/>
<dbReference type="Gene3D" id="3.40.630.190">
    <property type="entry name" value="LCP protein"/>
    <property type="match status" value="1"/>
</dbReference>
<organism evidence="5 7">
    <name type="scientific">Streptomyces nodosus</name>
    <dbReference type="NCBI Taxonomy" id="40318"/>
    <lineage>
        <taxon>Bacteria</taxon>
        <taxon>Bacillati</taxon>
        <taxon>Actinomycetota</taxon>
        <taxon>Actinomycetes</taxon>
        <taxon>Kitasatosporales</taxon>
        <taxon>Streptomycetaceae</taxon>
        <taxon>Streptomyces</taxon>
    </lineage>
</organism>
<keyword evidence="7" id="KW-1185">Reference proteome</keyword>
<gene>
    <name evidence="6" type="ORF">CP978_14165</name>
    <name evidence="5" type="ORF">SNOD_13840</name>
</gene>
<evidence type="ECO:0000256" key="3">
    <source>
        <dbReference type="SAM" id="Phobius"/>
    </source>
</evidence>
<dbReference type="AlphaFoldDB" id="A0A0B5DCJ9"/>
<dbReference type="EMBL" id="CP009313">
    <property type="protein sequence ID" value="AJE41004.1"/>
    <property type="molecule type" value="Genomic_DNA"/>
</dbReference>
<feature type="transmembrane region" description="Helical" evidence="3">
    <location>
        <begin position="102"/>
        <end position="124"/>
    </location>
</feature>
<dbReference type="EMBL" id="CP023747">
    <property type="protein sequence ID" value="QEV39549.1"/>
    <property type="molecule type" value="Genomic_DNA"/>
</dbReference>
<evidence type="ECO:0000256" key="1">
    <source>
        <dbReference type="ARBA" id="ARBA00006068"/>
    </source>
</evidence>
<evidence type="ECO:0000256" key="2">
    <source>
        <dbReference type="SAM" id="MobiDB-lite"/>
    </source>
</evidence>
<dbReference type="NCBIfam" id="TIGR00350">
    <property type="entry name" value="lytR_cpsA_psr"/>
    <property type="match status" value="1"/>
</dbReference>
<dbReference type="STRING" id="40318.SNOD_13840"/>
<dbReference type="KEGG" id="snq:CP978_14165"/>
<feature type="compositionally biased region" description="Gly residues" evidence="2">
    <location>
        <begin position="76"/>
        <end position="90"/>
    </location>
</feature>
<feature type="region of interest" description="Disordered" evidence="2">
    <location>
        <begin position="1"/>
        <end position="94"/>
    </location>
</feature>
<protein>
    <submittedName>
        <fullName evidence="5 6">Transcriptional regulator</fullName>
    </submittedName>
</protein>
<dbReference type="Proteomes" id="UP000325763">
    <property type="component" value="Chromosome"/>
</dbReference>
<reference evidence="6 8" key="3">
    <citation type="submission" date="2017-09" db="EMBL/GenBank/DDBJ databases">
        <title>Streptomyces genome completion.</title>
        <authorList>
            <person name="Lee N."/>
            <person name="Cho B.-K."/>
        </authorList>
    </citation>
    <scope>NUCLEOTIDE SEQUENCE [LARGE SCALE GENOMIC DNA]</scope>
    <source>
        <strain evidence="6 8">ATCC 14899</strain>
    </source>
</reference>
<evidence type="ECO:0000259" key="4">
    <source>
        <dbReference type="Pfam" id="PF03816"/>
    </source>
</evidence>
<reference evidence="7" key="1">
    <citation type="submission" date="2014-09" db="EMBL/GenBank/DDBJ databases">
        <title>Sequence of the Streptomyces nodosus genome.</title>
        <authorList>
            <person name="Sweeney P."/>
            <person name="Stephens N."/>
            <person name="Murphy C."/>
            <person name="Caffrey P."/>
        </authorList>
    </citation>
    <scope>NUCLEOTIDE SEQUENCE [LARGE SCALE GENOMIC DNA]</scope>
    <source>
        <strain evidence="7">ATCC 14899</strain>
    </source>
</reference>
<proteinExistence type="inferred from homology"/>
<dbReference type="OrthoDB" id="9782542at2"/>
<dbReference type="InterPro" id="IPR004474">
    <property type="entry name" value="LytR_CpsA_psr"/>
</dbReference>
<sequence>MNDWPEGWPDDQRRRNRQGRGGPSAQPEGPRVTRQVRRTPGGPQPAPPYGGVPRQPTYQDGPGYDDGYNTGQVYGAQGGGAQGPGGGGPYGSRPAPNWRRRIKWTAITLVTVLVVTSVATYFWADSKLHREVDLSKVIDRPEAGKGTNYLIVGSDSRAGMSDEDKKKLHTGSAEGKRTDTMMILHTGDNGPTLISLPRDSDVEIPTYKGSTSGKTYQGTGRHVKLNAAYAEDGPELLVRTVEYNTGLHIDHYAEIGFGGFANIVDAVGGVEMTIDKGFKDKYSGADFKAGKQKLDGEQALAFVRTRHAFAASDLQRTKNQQKFLAALAHQVATPSTVLNPFKLYPTLGAGLDSLTVDTDMSLWNLASMFWAMKGVSGGDGTSMNMPLAGSTGGNLLWDKAKVKSLVNELNNDDKVTVSGD</sequence>
<dbReference type="InterPro" id="IPR050922">
    <property type="entry name" value="LytR/CpsA/Psr_CW_biosynth"/>
</dbReference>
<comment type="similarity">
    <text evidence="1">Belongs to the LytR/CpsA/Psr (LCP) family.</text>
</comment>
<dbReference type="PANTHER" id="PTHR33392">
    <property type="entry name" value="POLYISOPRENYL-TEICHOIC ACID--PEPTIDOGLYCAN TEICHOIC ACID TRANSFERASE TAGU"/>
    <property type="match status" value="1"/>
</dbReference>
<keyword evidence="3" id="KW-0812">Transmembrane</keyword>
<evidence type="ECO:0000313" key="6">
    <source>
        <dbReference type="EMBL" id="QEV39549.1"/>
    </source>
</evidence>
<dbReference type="PANTHER" id="PTHR33392:SF6">
    <property type="entry name" value="POLYISOPRENYL-TEICHOIC ACID--PEPTIDOGLYCAN TEICHOIC ACID TRANSFERASE TAGU"/>
    <property type="match status" value="1"/>
</dbReference>
<evidence type="ECO:0000313" key="8">
    <source>
        <dbReference type="Proteomes" id="UP000325763"/>
    </source>
</evidence>
<evidence type="ECO:0000313" key="7">
    <source>
        <dbReference type="Proteomes" id="UP000031526"/>
    </source>
</evidence>
<keyword evidence="3" id="KW-1133">Transmembrane helix</keyword>
<accession>A0A0B5DCJ9</accession>
<keyword evidence="3" id="KW-0472">Membrane</keyword>